<name>A0ABM1PZU0_DROAR</name>
<feature type="signal peptide" evidence="1">
    <location>
        <begin position="1"/>
        <end position="22"/>
    </location>
</feature>
<proteinExistence type="predicted"/>
<protein>
    <submittedName>
        <fullName evidence="3">Uncharacterized protein LOC108620332</fullName>
    </submittedName>
</protein>
<organism evidence="2 3">
    <name type="scientific">Drosophila arizonae</name>
    <name type="common">Fruit fly</name>
    <dbReference type="NCBI Taxonomy" id="7263"/>
    <lineage>
        <taxon>Eukaryota</taxon>
        <taxon>Metazoa</taxon>
        <taxon>Ecdysozoa</taxon>
        <taxon>Arthropoda</taxon>
        <taxon>Hexapoda</taxon>
        <taxon>Insecta</taxon>
        <taxon>Pterygota</taxon>
        <taxon>Neoptera</taxon>
        <taxon>Endopterygota</taxon>
        <taxon>Diptera</taxon>
        <taxon>Brachycera</taxon>
        <taxon>Muscomorpha</taxon>
        <taxon>Ephydroidea</taxon>
        <taxon>Drosophilidae</taxon>
        <taxon>Drosophila</taxon>
    </lineage>
</organism>
<gene>
    <name evidence="3" type="primary">LOC108620332</name>
</gene>
<dbReference type="RefSeq" id="XP_017872726.1">
    <property type="nucleotide sequence ID" value="XM_018017237.1"/>
</dbReference>
<dbReference type="GeneID" id="108620332"/>
<keyword evidence="2" id="KW-1185">Reference proteome</keyword>
<sequence>MFAHVLVVLVICMWMLDFGADSRNIVLSTTPIITILKINPKVFAPAKKKIKYRFTLPLSLALPLEQRQELMDNCSSFGSPCQYAENCCTLLCLRHKYVCVS</sequence>
<evidence type="ECO:0000313" key="3">
    <source>
        <dbReference type="RefSeq" id="XP_017872726.1"/>
    </source>
</evidence>
<reference evidence="3" key="1">
    <citation type="submission" date="2025-08" db="UniProtKB">
        <authorList>
            <consortium name="RefSeq"/>
        </authorList>
    </citation>
    <scope>IDENTIFICATION</scope>
    <source>
        <tissue evidence="3">Whole organism</tissue>
    </source>
</reference>
<evidence type="ECO:0000256" key="1">
    <source>
        <dbReference type="SAM" id="SignalP"/>
    </source>
</evidence>
<keyword evidence="1" id="KW-0732">Signal</keyword>
<accession>A0ABM1PZU0</accession>
<feature type="chain" id="PRO_5046771742" evidence="1">
    <location>
        <begin position="23"/>
        <end position="101"/>
    </location>
</feature>
<dbReference type="Proteomes" id="UP000694904">
    <property type="component" value="Unplaced"/>
</dbReference>
<evidence type="ECO:0000313" key="2">
    <source>
        <dbReference type="Proteomes" id="UP000694904"/>
    </source>
</evidence>